<comment type="caution">
    <text evidence="1">The sequence shown here is derived from an EMBL/GenBank/DDBJ whole genome shotgun (WGS) entry which is preliminary data.</text>
</comment>
<gene>
    <name evidence="1" type="ORF">IPN02_15360</name>
</gene>
<evidence type="ECO:0000313" key="2">
    <source>
        <dbReference type="Proteomes" id="UP000727993"/>
    </source>
</evidence>
<dbReference type="AlphaFoldDB" id="A0A936NDW3"/>
<dbReference type="EMBL" id="JADJZA010000008">
    <property type="protein sequence ID" value="MBK9298180.1"/>
    <property type="molecule type" value="Genomic_DNA"/>
</dbReference>
<protein>
    <submittedName>
        <fullName evidence="1">CoA transferase</fullName>
    </submittedName>
</protein>
<dbReference type="Gene3D" id="3.40.50.10540">
    <property type="entry name" value="Crotonobetainyl-coa:carnitine coa-transferase, domain 1"/>
    <property type="match status" value="1"/>
</dbReference>
<dbReference type="InterPro" id="IPR044855">
    <property type="entry name" value="CoA-Trfase_III_dom3_sf"/>
</dbReference>
<dbReference type="PANTHER" id="PTHR48228">
    <property type="entry name" value="SUCCINYL-COA--D-CITRAMALATE COA-TRANSFERASE"/>
    <property type="match status" value="1"/>
</dbReference>
<dbReference type="InterPro" id="IPR050509">
    <property type="entry name" value="CoA-transferase_III"/>
</dbReference>
<dbReference type="Pfam" id="PF02515">
    <property type="entry name" value="CoA_transf_3"/>
    <property type="match status" value="1"/>
</dbReference>
<sequence>MTTDLLAGITVLDFGTVGPAARASAILADYGAQVTKVGAVPRSGTVTITPPAFAYSGGRGTRRVQLDLKSDRGRAAAQALAAASDVVIESFRPGVADRLGIGWDELSKLNPGLVYCSTSGYGQDGPASQRAGHDLNYLAVGGFLDCSGRREDGGPALPGATVADIAAGGMQAAMAIMASLIGRGTSGEGRYLDVSIADGVVAMMSLYVDEYLVTGAEPGPGHNVLTGRYAWYGIYRCADGGWISVGAIEPKFYANLLRELGLDAERFGSGQYDDEVQADLRAALTDAFATRSRGDWAGQLGDADCCVAPVMTIPEMTDDPHVEARGLVGRAVHPAATQSEDGELRQLDRIWAGTVRRSAPESLPDASVTDTTELLAAAGWSTADIEAAIAEGAAA</sequence>
<accession>A0A936NDW3</accession>
<dbReference type="SUPFAM" id="SSF89796">
    <property type="entry name" value="CoA-transferase family III (CaiB/BaiF)"/>
    <property type="match status" value="1"/>
</dbReference>
<proteinExistence type="predicted"/>
<dbReference type="GO" id="GO:0016740">
    <property type="term" value="F:transferase activity"/>
    <property type="evidence" value="ECO:0007669"/>
    <property type="project" value="UniProtKB-KW"/>
</dbReference>
<dbReference type="PANTHER" id="PTHR48228:SF5">
    <property type="entry name" value="ALPHA-METHYLACYL-COA RACEMASE"/>
    <property type="match status" value="1"/>
</dbReference>
<dbReference type="InterPro" id="IPR023606">
    <property type="entry name" value="CoA-Trfase_III_dom_1_sf"/>
</dbReference>
<evidence type="ECO:0000313" key="1">
    <source>
        <dbReference type="EMBL" id="MBK9298180.1"/>
    </source>
</evidence>
<name>A0A936NDW3_9ACTN</name>
<keyword evidence="1" id="KW-0808">Transferase</keyword>
<organism evidence="1 2">
    <name type="scientific">Candidatus Neomicrothrix subdominans</name>
    <dbReference type="NCBI Taxonomy" id="2954438"/>
    <lineage>
        <taxon>Bacteria</taxon>
        <taxon>Bacillati</taxon>
        <taxon>Actinomycetota</taxon>
        <taxon>Acidimicrobiia</taxon>
        <taxon>Acidimicrobiales</taxon>
        <taxon>Microthrixaceae</taxon>
        <taxon>Candidatus Neomicrothrix</taxon>
    </lineage>
</organism>
<dbReference type="Proteomes" id="UP000727993">
    <property type="component" value="Unassembled WGS sequence"/>
</dbReference>
<dbReference type="Gene3D" id="3.30.1540.10">
    <property type="entry name" value="formyl-coa transferase, domain 3"/>
    <property type="match status" value="1"/>
</dbReference>
<reference evidence="1 2" key="1">
    <citation type="submission" date="2020-10" db="EMBL/GenBank/DDBJ databases">
        <title>Connecting structure to function with the recovery of over 1000 high-quality activated sludge metagenome-assembled genomes encoding full-length rRNA genes using long-read sequencing.</title>
        <authorList>
            <person name="Singleton C.M."/>
            <person name="Petriglieri F."/>
            <person name="Kristensen J.M."/>
            <person name="Kirkegaard R.H."/>
            <person name="Michaelsen T.Y."/>
            <person name="Andersen M.H."/>
            <person name="Karst S.M."/>
            <person name="Dueholm M.S."/>
            <person name="Nielsen P.H."/>
            <person name="Albertsen M."/>
        </authorList>
    </citation>
    <scope>NUCLEOTIDE SEQUENCE [LARGE SCALE GENOMIC DNA]</scope>
    <source>
        <strain evidence="1">Lyne_18-Q3-R50-59_MAXAC.006</strain>
    </source>
</reference>
<dbReference type="InterPro" id="IPR003673">
    <property type="entry name" value="CoA-Trfase_fam_III"/>
</dbReference>